<keyword evidence="2 3" id="KW-0694">RNA-binding</keyword>
<evidence type="ECO:0000256" key="4">
    <source>
        <dbReference type="SAM" id="MobiDB-lite"/>
    </source>
</evidence>
<evidence type="ECO:0000313" key="6">
    <source>
        <dbReference type="EMBL" id="KAG7135609.1"/>
    </source>
</evidence>
<organism evidence="6 7">
    <name type="scientific">Verticillium longisporum</name>
    <name type="common">Verticillium dahliae var. longisporum</name>
    <dbReference type="NCBI Taxonomy" id="100787"/>
    <lineage>
        <taxon>Eukaryota</taxon>
        <taxon>Fungi</taxon>
        <taxon>Dikarya</taxon>
        <taxon>Ascomycota</taxon>
        <taxon>Pezizomycotina</taxon>
        <taxon>Sordariomycetes</taxon>
        <taxon>Hypocreomycetidae</taxon>
        <taxon>Glomerellales</taxon>
        <taxon>Plectosphaerellaceae</taxon>
        <taxon>Verticillium</taxon>
    </lineage>
</organism>
<feature type="region of interest" description="Disordered" evidence="4">
    <location>
        <begin position="1"/>
        <end position="72"/>
    </location>
</feature>
<dbReference type="GO" id="GO:0005737">
    <property type="term" value="C:cytoplasm"/>
    <property type="evidence" value="ECO:0007669"/>
    <property type="project" value="UniProtKB-ARBA"/>
</dbReference>
<reference evidence="6" key="1">
    <citation type="journal article" date="2021" name="Mol. Plant Pathol.">
        <title>A 20-kb lineage-specific genomic region tames virulence in pathogenic amphidiploid Verticillium longisporum.</title>
        <authorList>
            <person name="Harting R."/>
            <person name="Starke J."/>
            <person name="Kusch H."/>
            <person name="Poggeler S."/>
            <person name="Maurus I."/>
            <person name="Schluter R."/>
            <person name="Landesfeind M."/>
            <person name="Bulla I."/>
            <person name="Nowrousian M."/>
            <person name="de Jonge R."/>
            <person name="Stahlhut G."/>
            <person name="Hoff K.J."/>
            <person name="Asshauer K.P."/>
            <person name="Thurmer A."/>
            <person name="Stanke M."/>
            <person name="Daniel R."/>
            <person name="Morgenstern B."/>
            <person name="Thomma B.P.H.J."/>
            <person name="Kronstad J.W."/>
            <person name="Braus-Stromeyer S.A."/>
            <person name="Braus G.H."/>
        </authorList>
    </citation>
    <scope>NUCLEOTIDE SEQUENCE</scope>
    <source>
        <strain evidence="6">Vl32</strain>
    </source>
</reference>
<feature type="compositionally biased region" description="Low complexity" evidence="4">
    <location>
        <begin position="59"/>
        <end position="72"/>
    </location>
</feature>
<sequence>MQPYNNGTPGANGANGDGYGTPVAAGMGYPPNANELTGPGNSPDGNKTTLCNHGPYGAQQGHQMPPAMHPHQPQAFYGVPPGPQFNQGYGAAPQFQQQQMNQFTDPNNTTVFVGGLSGYVTEDELRSFFQGFGEITYVKIPPGKGCGFVQFVHRHAAEMAINQMQGYPIGNSRVRLSWGRSQNNSGVGTPYRPAPPPPHYFGPPGPGGPGYGPPFGGPPGPQGPPGPPQGPPGGGPPQQPVGVSAKRSLGSG</sequence>
<dbReference type="Proteomes" id="UP000689129">
    <property type="component" value="Unassembled WGS sequence"/>
</dbReference>
<name>A0A8I2ZRT6_VERLO</name>
<feature type="compositionally biased region" description="Polar residues" evidence="4">
    <location>
        <begin position="39"/>
        <end position="51"/>
    </location>
</feature>
<protein>
    <submittedName>
        <fullName evidence="6">Putative RNA-binding protein C23E6.01c like</fullName>
    </submittedName>
</protein>
<gene>
    <name evidence="6" type="ORF">HYQ45_018889</name>
</gene>
<dbReference type="FunFam" id="3.30.70.330:FF:000065">
    <property type="entry name" value="mRNA binding post-transcriptional regulator"/>
    <property type="match status" value="1"/>
</dbReference>
<dbReference type="PANTHER" id="PTHR10352">
    <property type="entry name" value="EUKARYOTIC TRANSLATION INITIATION FACTOR 3 SUBUNIT G"/>
    <property type="match status" value="1"/>
</dbReference>
<evidence type="ECO:0000313" key="7">
    <source>
        <dbReference type="Proteomes" id="UP000689129"/>
    </source>
</evidence>
<dbReference type="EMBL" id="JAEMWZ010000119">
    <property type="protein sequence ID" value="KAG7135609.1"/>
    <property type="molecule type" value="Genomic_DNA"/>
</dbReference>
<proteinExistence type="predicted"/>
<dbReference type="SMART" id="SM00360">
    <property type="entry name" value="RRM"/>
    <property type="match status" value="1"/>
</dbReference>
<dbReference type="PROSITE" id="PS50102">
    <property type="entry name" value="RRM"/>
    <property type="match status" value="1"/>
</dbReference>
<dbReference type="Pfam" id="PF00076">
    <property type="entry name" value="RRM_1"/>
    <property type="match status" value="1"/>
</dbReference>
<accession>A0A8I2ZRT6</accession>
<evidence type="ECO:0000256" key="2">
    <source>
        <dbReference type="ARBA" id="ARBA00022884"/>
    </source>
</evidence>
<comment type="caution">
    <text evidence="6">The sequence shown here is derived from an EMBL/GenBank/DDBJ whole genome shotgun (WGS) entry which is preliminary data.</text>
</comment>
<evidence type="ECO:0000256" key="3">
    <source>
        <dbReference type="PROSITE-ProRule" id="PRU00176"/>
    </source>
</evidence>
<feature type="compositionally biased region" description="Low complexity" evidence="4">
    <location>
        <begin position="1"/>
        <end position="12"/>
    </location>
</feature>
<dbReference type="OrthoDB" id="446113at2759"/>
<feature type="region of interest" description="Disordered" evidence="4">
    <location>
        <begin position="178"/>
        <end position="252"/>
    </location>
</feature>
<feature type="domain" description="RRM" evidence="5">
    <location>
        <begin position="109"/>
        <end position="181"/>
    </location>
</feature>
<dbReference type="AlphaFoldDB" id="A0A8I2ZRT6"/>
<dbReference type="GO" id="GO:0003723">
    <property type="term" value="F:RNA binding"/>
    <property type="evidence" value="ECO:0007669"/>
    <property type="project" value="UniProtKB-UniRule"/>
</dbReference>
<keyword evidence="1" id="KW-0677">Repeat</keyword>
<dbReference type="InterPro" id="IPR000504">
    <property type="entry name" value="RRM_dom"/>
</dbReference>
<feature type="compositionally biased region" description="Pro residues" evidence="4">
    <location>
        <begin position="192"/>
        <end position="239"/>
    </location>
</feature>
<evidence type="ECO:0000259" key="5">
    <source>
        <dbReference type="PROSITE" id="PS50102"/>
    </source>
</evidence>
<evidence type="ECO:0000256" key="1">
    <source>
        <dbReference type="ARBA" id="ARBA00022737"/>
    </source>
</evidence>